<sequence>MEQKGELFLMYTYGSETPVVYKLVSSKWEEMSSALLDGLTIFASRYCSETRMNVLGMRNKVYFPKYDVHNKQCVSYSYDEERYSPCKQKELGSVESLWIEPPPCKDV</sequence>
<reference evidence="1 2" key="1">
    <citation type="submission" date="2022-03" db="EMBL/GenBank/DDBJ databases">
        <authorList>
            <person name="Macdonald S."/>
            <person name="Ahmed S."/>
            <person name="Newling K."/>
        </authorList>
    </citation>
    <scope>NUCLEOTIDE SEQUENCE [LARGE SCALE GENOMIC DNA]</scope>
</reference>
<comment type="caution">
    <text evidence="1">The sequence shown here is derived from an EMBL/GenBank/DDBJ whole genome shotgun (WGS) entry which is preliminary data.</text>
</comment>
<proteinExistence type="predicted"/>
<dbReference type="AlphaFoldDB" id="A0ABC8LZE3"/>
<accession>A0ABC8LZE3</accession>
<evidence type="ECO:0000313" key="1">
    <source>
        <dbReference type="EMBL" id="CAH8389271.1"/>
    </source>
</evidence>
<dbReference type="PANTHER" id="PTHR33127">
    <property type="entry name" value="TRANSMEMBRANE PROTEIN"/>
    <property type="match status" value="1"/>
</dbReference>
<protein>
    <submittedName>
        <fullName evidence="1">Uncharacterized protein</fullName>
    </submittedName>
</protein>
<dbReference type="Proteomes" id="UP001642260">
    <property type="component" value="Unassembled WGS sequence"/>
</dbReference>
<dbReference type="PANTHER" id="PTHR33127:SF28">
    <property type="entry name" value="CDC68-LIKE PROTEIN-RELATED"/>
    <property type="match status" value="1"/>
</dbReference>
<name>A0ABC8LZE3_ERUVS</name>
<evidence type="ECO:0000313" key="2">
    <source>
        <dbReference type="Proteomes" id="UP001642260"/>
    </source>
</evidence>
<keyword evidence="2" id="KW-1185">Reference proteome</keyword>
<gene>
    <name evidence="1" type="ORF">ERUC_LOCUS41754</name>
</gene>
<dbReference type="EMBL" id="CAKOAT010829598">
    <property type="protein sequence ID" value="CAH8389271.1"/>
    <property type="molecule type" value="Genomic_DNA"/>
</dbReference>
<organism evidence="1 2">
    <name type="scientific">Eruca vesicaria subsp. sativa</name>
    <name type="common">Garden rocket</name>
    <name type="synonym">Eruca sativa</name>
    <dbReference type="NCBI Taxonomy" id="29727"/>
    <lineage>
        <taxon>Eukaryota</taxon>
        <taxon>Viridiplantae</taxon>
        <taxon>Streptophyta</taxon>
        <taxon>Embryophyta</taxon>
        <taxon>Tracheophyta</taxon>
        <taxon>Spermatophyta</taxon>
        <taxon>Magnoliopsida</taxon>
        <taxon>eudicotyledons</taxon>
        <taxon>Gunneridae</taxon>
        <taxon>Pentapetalae</taxon>
        <taxon>rosids</taxon>
        <taxon>malvids</taxon>
        <taxon>Brassicales</taxon>
        <taxon>Brassicaceae</taxon>
        <taxon>Brassiceae</taxon>
        <taxon>Eruca</taxon>
    </lineage>
</organism>